<dbReference type="GO" id="GO:0016020">
    <property type="term" value="C:membrane"/>
    <property type="evidence" value="ECO:0007669"/>
    <property type="project" value="GOC"/>
</dbReference>
<keyword evidence="2 7" id="KW-0441">Lipid A biosynthesis</keyword>
<reference evidence="9 10" key="1">
    <citation type="journal article" date="2010" name="Int. J. Syst. Evol. Microbiol.">
        <title>Reclassification of Herbaspirillum putei as a later heterotypic synonym of Herbaspirillum huttiense, with the description of H. huttiense subsp. huttiense subsp. nov. and H. huttiense subsp. putei subsp. nov., comb. nov., and description of Herbaspirillum aquaticum sp. nov.</title>
        <authorList>
            <person name="Dobritsa A.P."/>
            <person name="Reddy M.C."/>
            <person name="Samadpour M."/>
        </authorList>
    </citation>
    <scope>NUCLEOTIDE SEQUENCE [LARGE SCALE GENOMIC DNA]</scope>
    <source>
        <strain evidence="9 10">IEH 4430</strain>
    </source>
</reference>
<comment type="similarity">
    <text evidence="7">Belongs to the transferase hexapeptide repeat family. LpxD subfamily.</text>
</comment>
<dbReference type="GO" id="GO:0103118">
    <property type="term" value="F:UDP-3-O-[(3R)-3-hydroxyacyl]-glucosamine N-acyltransferase activity"/>
    <property type="evidence" value="ECO:0007669"/>
    <property type="project" value="UniProtKB-EC"/>
</dbReference>
<evidence type="ECO:0000313" key="9">
    <source>
        <dbReference type="EMBL" id="OWY36326.1"/>
    </source>
</evidence>
<keyword evidence="5 7" id="KW-0443">Lipid metabolism</keyword>
<comment type="function">
    <text evidence="7">Catalyzes the N-acylation of UDP-3-O-acylglucosamine using 3-hydroxyacyl-ACP as the acyl donor. Is involved in the biosynthesis of lipid A, a phosphorylated glycolipid that anchors the lipopolysaccharide to the outer membrane of the cell.</text>
</comment>
<evidence type="ECO:0000313" key="10">
    <source>
        <dbReference type="Proteomes" id="UP000214747"/>
    </source>
</evidence>
<protein>
    <recommendedName>
        <fullName evidence="7">UDP-3-O-acylglucosamine N-acyltransferase</fullName>
        <ecNumber evidence="7">2.3.1.191</ecNumber>
    </recommendedName>
</protein>
<dbReference type="PANTHER" id="PTHR43378">
    <property type="entry name" value="UDP-3-O-ACYLGLUCOSAMINE N-ACYLTRANSFERASE"/>
    <property type="match status" value="1"/>
</dbReference>
<dbReference type="InterPro" id="IPR007691">
    <property type="entry name" value="LpxD"/>
</dbReference>
<evidence type="ECO:0000259" key="8">
    <source>
        <dbReference type="Pfam" id="PF04613"/>
    </source>
</evidence>
<evidence type="ECO:0000256" key="4">
    <source>
        <dbReference type="ARBA" id="ARBA00022737"/>
    </source>
</evidence>
<keyword evidence="1 7" id="KW-0444">Lipid biosynthesis</keyword>
<comment type="subunit">
    <text evidence="7">Homotrimer.</text>
</comment>
<keyword evidence="6 7" id="KW-0012">Acyltransferase</keyword>
<gene>
    <name evidence="7 9" type="primary">lpxD</name>
    <name evidence="9" type="ORF">CEJ45_03720</name>
</gene>
<dbReference type="Gene3D" id="3.40.1390.10">
    <property type="entry name" value="MurE/MurF, N-terminal domain"/>
    <property type="match status" value="1"/>
</dbReference>
<evidence type="ECO:0000256" key="3">
    <source>
        <dbReference type="ARBA" id="ARBA00022679"/>
    </source>
</evidence>
<evidence type="ECO:0000256" key="5">
    <source>
        <dbReference type="ARBA" id="ARBA00023098"/>
    </source>
</evidence>
<keyword evidence="3 7" id="KW-0808">Transferase</keyword>
<dbReference type="UniPathway" id="UPA00973"/>
<dbReference type="RefSeq" id="WP_088753864.1">
    <property type="nucleotide sequence ID" value="NZ_NJGV01000002.1"/>
</dbReference>
<dbReference type="InterPro" id="IPR011004">
    <property type="entry name" value="Trimer_LpxA-like_sf"/>
</dbReference>
<dbReference type="InterPro" id="IPR001451">
    <property type="entry name" value="Hexapep"/>
</dbReference>
<dbReference type="GO" id="GO:0016410">
    <property type="term" value="F:N-acyltransferase activity"/>
    <property type="evidence" value="ECO:0007669"/>
    <property type="project" value="InterPro"/>
</dbReference>
<dbReference type="EC" id="2.3.1.191" evidence="7"/>
<evidence type="ECO:0000256" key="6">
    <source>
        <dbReference type="ARBA" id="ARBA00023315"/>
    </source>
</evidence>
<dbReference type="Pfam" id="PF00132">
    <property type="entry name" value="Hexapep"/>
    <property type="match status" value="1"/>
</dbReference>
<name>A0A225SYF3_9BURK</name>
<comment type="pathway">
    <text evidence="7">Bacterial outer membrane biogenesis; LPS lipid A biosynthesis.</text>
</comment>
<dbReference type="CDD" id="cd03352">
    <property type="entry name" value="LbH_LpxD"/>
    <property type="match status" value="1"/>
</dbReference>
<comment type="catalytic activity">
    <reaction evidence="7">
        <text>a UDP-3-O-[(3R)-3-hydroxyacyl]-alpha-D-glucosamine + a (3R)-hydroxyacyl-[ACP] = a UDP-2-N,3-O-bis[(3R)-3-hydroxyacyl]-alpha-D-glucosamine + holo-[ACP] + H(+)</text>
        <dbReference type="Rhea" id="RHEA:53836"/>
        <dbReference type="Rhea" id="RHEA-COMP:9685"/>
        <dbReference type="Rhea" id="RHEA-COMP:9945"/>
        <dbReference type="ChEBI" id="CHEBI:15378"/>
        <dbReference type="ChEBI" id="CHEBI:64479"/>
        <dbReference type="ChEBI" id="CHEBI:78827"/>
        <dbReference type="ChEBI" id="CHEBI:137740"/>
        <dbReference type="ChEBI" id="CHEBI:137748"/>
        <dbReference type="EC" id="2.3.1.191"/>
    </reaction>
</comment>
<proteinExistence type="inferred from homology"/>
<evidence type="ECO:0000256" key="7">
    <source>
        <dbReference type="HAMAP-Rule" id="MF_00523"/>
    </source>
</evidence>
<dbReference type="PANTHER" id="PTHR43378:SF2">
    <property type="entry name" value="UDP-3-O-ACYLGLUCOSAMINE N-ACYLTRANSFERASE 1, MITOCHONDRIAL-RELATED"/>
    <property type="match status" value="1"/>
</dbReference>
<dbReference type="GO" id="GO:0009245">
    <property type="term" value="P:lipid A biosynthetic process"/>
    <property type="evidence" value="ECO:0007669"/>
    <property type="project" value="UniProtKB-UniRule"/>
</dbReference>
<dbReference type="SUPFAM" id="SSF51161">
    <property type="entry name" value="Trimeric LpxA-like enzymes"/>
    <property type="match status" value="1"/>
</dbReference>
<dbReference type="Gene3D" id="2.160.10.10">
    <property type="entry name" value="Hexapeptide repeat proteins"/>
    <property type="match status" value="1"/>
</dbReference>
<keyword evidence="10" id="KW-1185">Reference proteome</keyword>
<dbReference type="EMBL" id="NJGV01000002">
    <property type="protein sequence ID" value="OWY36326.1"/>
    <property type="molecule type" value="Genomic_DNA"/>
</dbReference>
<dbReference type="NCBIfam" id="TIGR01853">
    <property type="entry name" value="lipid_A_lpxD"/>
    <property type="match status" value="1"/>
</dbReference>
<evidence type="ECO:0000256" key="1">
    <source>
        <dbReference type="ARBA" id="ARBA00022516"/>
    </source>
</evidence>
<dbReference type="Proteomes" id="UP000214747">
    <property type="component" value="Unassembled WGS sequence"/>
</dbReference>
<comment type="caution">
    <text evidence="9">The sequence shown here is derived from an EMBL/GenBank/DDBJ whole genome shotgun (WGS) entry which is preliminary data.</text>
</comment>
<dbReference type="InterPro" id="IPR020573">
    <property type="entry name" value="UDP_GlcNAc_AcTrfase_non-rep"/>
</dbReference>
<accession>A0A225SYF3</accession>
<feature type="active site" description="Proton acceptor" evidence="7">
    <location>
        <position position="243"/>
    </location>
</feature>
<keyword evidence="4 7" id="KW-0677">Repeat</keyword>
<feature type="domain" description="UDP-3-O-[3-hydroxymyristoyl] glucosamine N-acyltransferase non-repeat region" evidence="8">
    <location>
        <begin position="22"/>
        <end position="91"/>
    </location>
</feature>
<evidence type="ECO:0000256" key="2">
    <source>
        <dbReference type="ARBA" id="ARBA00022556"/>
    </source>
</evidence>
<dbReference type="Pfam" id="PF04613">
    <property type="entry name" value="LpxD"/>
    <property type="match status" value="1"/>
</dbReference>
<dbReference type="NCBIfam" id="NF002060">
    <property type="entry name" value="PRK00892.1"/>
    <property type="match status" value="1"/>
</dbReference>
<dbReference type="HAMAP" id="MF_00523">
    <property type="entry name" value="LpxD"/>
    <property type="match status" value="1"/>
</dbReference>
<sequence>MSIRLQQLVERLGGQLKGDATIAVEGIAPLDAAGASHITFLSNPKFRAQADQTQAAALILSEADDPQVQGYAGARIVTRNPYAYFARAAQLFQAEAEVRPAAGIHASAVVDPSAQVAPDAVIGPLVVIEAGAVIGARARIDAGSFIGHHAKVGADTHFHARATLHHACEIGARGIVHSGAVIGADGFGFANEAGQWIKIPQVGRVMIGDDVEIGANTTIDRGALADTVIEEGVKLDNQIQIAHNCHIGAHTAIAACAGIAGSAKIGKYCSIGGAAMIHGHITIVDKVHVSAGTLALRSILEPGQYTGFYPITEHRDWEKSAALVRNLGTMREKIRALEKSLKTLTQEQAGQAPLSENQEENE</sequence>
<dbReference type="AlphaFoldDB" id="A0A225SYF3"/>
<organism evidence="9 10">
    <name type="scientific">Herbaspirillum aquaticum</name>
    <dbReference type="NCBI Taxonomy" id="568783"/>
    <lineage>
        <taxon>Bacteria</taxon>
        <taxon>Pseudomonadati</taxon>
        <taxon>Pseudomonadota</taxon>
        <taxon>Betaproteobacteria</taxon>
        <taxon>Burkholderiales</taxon>
        <taxon>Oxalobacteraceae</taxon>
        <taxon>Herbaspirillum</taxon>
    </lineage>
</organism>